<sequence>MSAATNSPKEVRTNSLFTHLNRDIRNIIYDVHLVHPLLSDDVAGLMLSCRTAKEEVEEAAVRNMKIFLNSIKAHCKTITGHDIIFSLPQRDKQGLANIRHLEIEVPYNLL</sequence>
<protein>
    <submittedName>
        <fullName evidence="1">Uncharacterized protein</fullName>
    </submittedName>
</protein>
<accession>A0A6A6STI6</accession>
<keyword evidence="2" id="KW-1185">Reference proteome</keyword>
<gene>
    <name evidence="1" type="ORF">K491DRAFT_683579</name>
</gene>
<dbReference type="OrthoDB" id="3711359at2759"/>
<reference evidence="1" key="1">
    <citation type="journal article" date="2020" name="Stud. Mycol.">
        <title>101 Dothideomycetes genomes: a test case for predicting lifestyles and emergence of pathogens.</title>
        <authorList>
            <person name="Haridas S."/>
            <person name="Albert R."/>
            <person name="Binder M."/>
            <person name="Bloem J."/>
            <person name="Labutti K."/>
            <person name="Salamov A."/>
            <person name="Andreopoulos B."/>
            <person name="Baker S."/>
            <person name="Barry K."/>
            <person name="Bills G."/>
            <person name="Bluhm B."/>
            <person name="Cannon C."/>
            <person name="Castanera R."/>
            <person name="Culley D."/>
            <person name="Daum C."/>
            <person name="Ezra D."/>
            <person name="Gonzalez J."/>
            <person name="Henrissat B."/>
            <person name="Kuo A."/>
            <person name="Liang C."/>
            <person name="Lipzen A."/>
            <person name="Lutzoni F."/>
            <person name="Magnuson J."/>
            <person name="Mondo S."/>
            <person name="Nolan M."/>
            <person name="Ohm R."/>
            <person name="Pangilinan J."/>
            <person name="Park H.-J."/>
            <person name="Ramirez L."/>
            <person name="Alfaro M."/>
            <person name="Sun H."/>
            <person name="Tritt A."/>
            <person name="Yoshinaga Y."/>
            <person name="Zwiers L.-H."/>
            <person name="Turgeon B."/>
            <person name="Goodwin S."/>
            <person name="Spatafora J."/>
            <person name="Crous P."/>
            <person name="Grigoriev I."/>
        </authorList>
    </citation>
    <scope>NUCLEOTIDE SEQUENCE</scope>
    <source>
        <strain evidence="1">CBS 122681</strain>
    </source>
</reference>
<name>A0A6A6STI6_9PLEO</name>
<evidence type="ECO:0000313" key="2">
    <source>
        <dbReference type="Proteomes" id="UP000799324"/>
    </source>
</evidence>
<evidence type="ECO:0000313" key="1">
    <source>
        <dbReference type="EMBL" id="KAF2649748.1"/>
    </source>
</evidence>
<organism evidence="1 2">
    <name type="scientific">Lophiostoma macrostomum CBS 122681</name>
    <dbReference type="NCBI Taxonomy" id="1314788"/>
    <lineage>
        <taxon>Eukaryota</taxon>
        <taxon>Fungi</taxon>
        <taxon>Dikarya</taxon>
        <taxon>Ascomycota</taxon>
        <taxon>Pezizomycotina</taxon>
        <taxon>Dothideomycetes</taxon>
        <taxon>Pleosporomycetidae</taxon>
        <taxon>Pleosporales</taxon>
        <taxon>Lophiostomataceae</taxon>
        <taxon>Lophiostoma</taxon>
    </lineage>
</organism>
<dbReference type="Proteomes" id="UP000799324">
    <property type="component" value="Unassembled WGS sequence"/>
</dbReference>
<proteinExistence type="predicted"/>
<dbReference type="AlphaFoldDB" id="A0A6A6STI6"/>
<dbReference type="EMBL" id="MU004480">
    <property type="protein sequence ID" value="KAF2649748.1"/>
    <property type="molecule type" value="Genomic_DNA"/>
</dbReference>